<evidence type="ECO:0000256" key="4">
    <source>
        <dbReference type="HAMAP-Rule" id="MF_01241"/>
    </source>
</evidence>
<keyword evidence="3 4" id="KW-0119">Carbohydrate metabolism</keyword>
<organism evidence="6 7">
    <name type="scientific">Liquorilactobacillus hordei DSM 19519</name>
    <dbReference type="NCBI Taxonomy" id="1423759"/>
    <lineage>
        <taxon>Bacteria</taxon>
        <taxon>Bacillati</taxon>
        <taxon>Bacillota</taxon>
        <taxon>Bacilli</taxon>
        <taxon>Lactobacillales</taxon>
        <taxon>Lactobacillaceae</taxon>
        <taxon>Liquorilactobacillus</taxon>
    </lineage>
</organism>
<dbReference type="AlphaFoldDB" id="A0A0R1MM41"/>
<comment type="similarity">
    <text evidence="4">Belongs to the glucosamine/galactosamine-6-phosphate isomerase family. NagB subfamily.</text>
</comment>
<dbReference type="GO" id="GO:0016853">
    <property type="term" value="F:isomerase activity"/>
    <property type="evidence" value="ECO:0007669"/>
    <property type="project" value="UniProtKB-KW"/>
</dbReference>
<evidence type="ECO:0000256" key="2">
    <source>
        <dbReference type="ARBA" id="ARBA00022801"/>
    </source>
</evidence>
<dbReference type="Pfam" id="PF01182">
    <property type="entry name" value="Glucosamine_iso"/>
    <property type="match status" value="1"/>
</dbReference>
<dbReference type="GO" id="GO:0006043">
    <property type="term" value="P:glucosamine catabolic process"/>
    <property type="evidence" value="ECO:0007669"/>
    <property type="project" value="TreeGrafter"/>
</dbReference>
<name>A0A0R1MM41_9LACO</name>
<keyword evidence="2 4" id="KW-0378">Hydrolase</keyword>
<dbReference type="GO" id="GO:0005737">
    <property type="term" value="C:cytoplasm"/>
    <property type="evidence" value="ECO:0007669"/>
    <property type="project" value="TreeGrafter"/>
</dbReference>
<feature type="domain" description="Glucosamine/galactosamine-6-phosphate isomerase" evidence="5">
    <location>
        <begin position="35"/>
        <end position="223"/>
    </location>
</feature>
<feature type="active site" description="Proton acceptor; for ring-opening step" evidence="4">
    <location>
        <position position="135"/>
    </location>
</feature>
<evidence type="ECO:0000256" key="1">
    <source>
        <dbReference type="ARBA" id="ARBA00000644"/>
    </source>
</evidence>
<comment type="function">
    <text evidence="4">Catalyzes the reversible isomerization-deamination of glucosamine 6-phosphate (GlcN6P) to form fructose 6-phosphate (Fru6P) and ammonium ion.</text>
</comment>
<dbReference type="InterPro" id="IPR037171">
    <property type="entry name" value="NagB/RpiA_transferase-like"/>
</dbReference>
<dbReference type="FunFam" id="3.40.50.1360:FF:000003">
    <property type="entry name" value="Glucosamine-6-phosphate deaminase"/>
    <property type="match status" value="1"/>
</dbReference>
<dbReference type="GO" id="GO:0004342">
    <property type="term" value="F:glucosamine-6-phosphate deaminase activity"/>
    <property type="evidence" value="ECO:0007669"/>
    <property type="project" value="UniProtKB-UniRule"/>
</dbReference>
<keyword evidence="7" id="KW-1185">Reference proteome</keyword>
<keyword evidence="6" id="KW-0413">Isomerase</keyword>
<comment type="catalytic activity">
    <reaction evidence="1 4">
        <text>alpha-D-glucosamine 6-phosphate + H2O = beta-D-fructose 6-phosphate + NH4(+)</text>
        <dbReference type="Rhea" id="RHEA:12172"/>
        <dbReference type="ChEBI" id="CHEBI:15377"/>
        <dbReference type="ChEBI" id="CHEBI:28938"/>
        <dbReference type="ChEBI" id="CHEBI:57634"/>
        <dbReference type="ChEBI" id="CHEBI:75989"/>
        <dbReference type="EC" id="3.5.99.6"/>
    </reaction>
</comment>
<dbReference type="InterPro" id="IPR006148">
    <property type="entry name" value="Glc/Gal-6P_isomerase"/>
</dbReference>
<dbReference type="PANTHER" id="PTHR11280:SF5">
    <property type="entry name" value="GLUCOSAMINE-6-PHOSPHATE ISOMERASE"/>
    <property type="match status" value="1"/>
</dbReference>
<reference evidence="6 7" key="1">
    <citation type="journal article" date="2015" name="Genome Announc.">
        <title>Expanding the biotechnology potential of lactobacilli through comparative genomics of 213 strains and associated genera.</title>
        <authorList>
            <person name="Sun Z."/>
            <person name="Harris H.M."/>
            <person name="McCann A."/>
            <person name="Guo C."/>
            <person name="Argimon S."/>
            <person name="Zhang W."/>
            <person name="Yang X."/>
            <person name="Jeffery I.B."/>
            <person name="Cooney J.C."/>
            <person name="Kagawa T.F."/>
            <person name="Liu W."/>
            <person name="Song Y."/>
            <person name="Salvetti E."/>
            <person name="Wrobel A."/>
            <person name="Rasinkangas P."/>
            <person name="Parkhill J."/>
            <person name="Rea M.C."/>
            <person name="O'Sullivan O."/>
            <person name="Ritari J."/>
            <person name="Douillard F.P."/>
            <person name="Paul Ross R."/>
            <person name="Yang R."/>
            <person name="Briner A.E."/>
            <person name="Felis G.E."/>
            <person name="de Vos W.M."/>
            <person name="Barrangou R."/>
            <person name="Klaenhammer T.R."/>
            <person name="Caufield P.W."/>
            <person name="Cui Y."/>
            <person name="Zhang H."/>
            <person name="O'Toole P.W."/>
        </authorList>
    </citation>
    <scope>NUCLEOTIDE SEQUENCE [LARGE SCALE GENOMIC DNA]</scope>
    <source>
        <strain evidence="6 7">DSM 19519</strain>
    </source>
</reference>
<comment type="pathway">
    <text evidence="4">Amino-sugar metabolism; N-acetylneuraminate degradation; D-fructose 6-phosphate from N-acetylneuraminate: step 5/5.</text>
</comment>
<dbReference type="PROSITE" id="PS01161">
    <property type="entry name" value="GLC_GALNAC_ISOMERASE"/>
    <property type="match status" value="1"/>
</dbReference>
<dbReference type="Proteomes" id="UP000051448">
    <property type="component" value="Unassembled WGS sequence"/>
</dbReference>
<dbReference type="GO" id="GO:0005975">
    <property type="term" value="P:carbohydrate metabolic process"/>
    <property type="evidence" value="ECO:0007669"/>
    <property type="project" value="InterPro"/>
</dbReference>
<dbReference type="STRING" id="1423759.FC92_GL000755"/>
<dbReference type="EC" id="3.5.99.6" evidence="4"/>
<accession>A0A0R1MM41</accession>
<comment type="caution">
    <text evidence="4">Lacks conserved residue(s) required for the propagation of feature annotation.</text>
</comment>
<evidence type="ECO:0000259" key="5">
    <source>
        <dbReference type="Pfam" id="PF01182"/>
    </source>
</evidence>
<dbReference type="SUPFAM" id="SSF100950">
    <property type="entry name" value="NagB/RpiA/CoA transferase-like"/>
    <property type="match status" value="1"/>
</dbReference>
<gene>
    <name evidence="4" type="primary">nagB</name>
    <name evidence="6" type="ORF">FC92_GL000755</name>
</gene>
<proteinExistence type="inferred from homology"/>
<dbReference type="InterPro" id="IPR004547">
    <property type="entry name" value="Glucosamine6P_isomerase"/>
</dbReference>
<evidence type="ECO:0000313" key="7">
    <source>
        <dbReference type="Proteomes" id="UP000051448"/>
    </source>
</evidence>
<feature type="active site" description="For ring-opening step" evidence="4">
    <location>
        <position position="140"/>
    </location>
</feature>
<protein>
    <recommendedName>
        <fullName evidence="4">Glucosamine-6-phosphate deaminase</fullName>
        <ecNumber evidence="4">3.5.99.6</ecNumber>
    </recommendedName>
    <alternativeName>
        <fullName evidence="4">GlcN6P deaminase</fullName>
        <shortName evidence="4">GNPDA</shortName>
    </alternativeName>
    <alternativeName>
        <fullName evidence="4">Glucosamine-6-phosphate isomerase</fullName>
    </alternativeName>
</protein>
<dbReference type="InterPro" id="IPR018321">
    <property type="entry name" value="Glucosamine6P_isomerase_CS"/>
</dbReference>
<feature type="active site" description="For ring-opening step" evidence="4">
    <location>
        <position position="133"/>
    </location>
</feature>
<dbReference type="CDD" id="cd01399">
    <property type="entry name" value="GlcN6P_deaminase"/>
    <property type="match status" value="1"/>
</dbReference>
<dbReference type="HAMAP" id="MF_01241">
    <property type="entry name" value="GlcN6P_deamin"/>
    <property type="match status" value="1"/>
</dbReference>
<dbReference type="GO" id="GO:0019262">
    <property type="term" value="P:N-acetylneuraminate catabolic process"/>
    <property type="evidence" value="ECO:0007669"/>
    <property type="project" value="UniProtKB-UniRule"/>
</dbReference>
<dbReference type="EMBL" id="AZDX01000021">
    <property type="protein sequence ID" value="KRL06466.1"/>
    <property type="molecule type" value="Genomic_DNA"/>
</dbReference>
<evidence type="ECO:0000313" key="6">
    <source>
        <dbReference type="EMBL" id="KRL06466.1"/>
    </source>
</evidence>
<feature type="active site" description="Proton acceptor; for enolization step" evidence="4">
    <location>
        <position position="67"/>
    </location>
</feature>
<dbReference type="PANTHER" id="PTHR11280">
    <property type="entry name" value="GLUCOSAMINE-6-PHOSPHATE ISOMERASE"/>
    <property type="match status" value="1"/>
</dbReference>
<comment type="caution">
    <text evidence="6">The sequence shown here is derived from an EMBL/GenBank/DDBJ whole genome shotgun (WGS) entry which is preliminary data.</text>
</comment>
<sequence length="240" mass="26609">MEVIKMNIIVVKDSLAGGRKASELFYSAYASGARVFGLATGSTPVTTYQYLVKSKIDFSNCISINLDEYVGLKPTNEQSYRYYMEKNLFEFKPFKQSYLPQGDAADPAKEVERYDRVIADNPIDLQLLGIGRNGHIGFNEPGSSFDLTTHKVALTPSTIEANARFFEDEKDVPKYAYSMGIGSIMKSKSIILEAFGEDKANAIYDMVEGDVTEQCPASILQKHPNVTVIVDEAAATRLKK</sequence>
<dbReference type="PATRIC" id="fig|1423759.3.peg.796"/>
<dbReference type="GO" id="GO:0042802">
    <property type="term" value="F:identical protein binding"/>
    <property type="evidence" value="ECO:0007669"/>
    <property type="project" value="TreeGrafter"/>
</dbReference>
<dbReference type="Gene3D" id="3.40.50.1360">
    <property type="match status" value="1"/>
</dbReference>
<dbReference type="UniPathway" id="UPA00629">
    <property type="reaction ID" value="UER00684"/>
</dbReference>
<evidence type="ECO:0000256" key="3">
    <source>
        <dbReference type="ARBA" id="ARBA00023277"/>
    </source>
</evidence>
<dbReference type="GO" id="GO:0006046">
    <property type="term" value="P:N-acetylglucosamine catabolic process"/>
    <property type="evidence" value="ECO:0007669"/>
    <property type="project" value="TreeGrafter"/>
</dbReference>